<dbReference type="RefSeq" id="WP_264280484.1">
    <property type="nucleotide sequence ID" value="NZ_CP107006.1"/>
</dbReference>
<proteinExistence type="predicted"/>
<keyword evidence="1" id="KW-0812">Transmembrane</keyword>
<sequence>MHTKDLPRIRGSPAAIARLESNYQYLTQFRIMTAHILLLSGIALRLLIARREFNRRGPAGLQHHKNFWIALLTVIIETVLKIGANLSIILGLLLESLNYINHLLTR</sequence>
<name>A0ABY6IXR4_9BACT</name>
<dbReference type="Proteomes" id="UP001162741">
    <property type="component" value="Chromosome"/>
</dbReference>
<organism evidence="2 3">
    <name type="scientific">Chitinophaga horti</name>
    <dbReference type="NCBI Taxonomy" id="2920382"/>
    <lineage>
        <taxon>Bacteria</taxon>
        <taxon>Pseudomonadati</taxon>
        <taxon>Bacteroidota</taxon>
        <taxon>Chitinophagia</taxon>
        <taxon>Chitinophagales</taxon>
        <taxon>Chitinophagaceae</taxon>
        <taxon>Chitinophaga</taxon>
    </lineage>
</organism>
<evidence type="ECO:0000313" key="2">
    <source>
        <dbReference type="EMBL" id="UYQ92181.1"/>
    </source>
</evidence>
<keyword evidence="1" id="KW-1133">Transmembrane helix</keyword>
<gene>
    <name evidence="2" type="ORF">MKQ68_19015</name>
</gene>
<evidence type="ECO:0000313" key="3">
    <source>
        <dbReference type="Proteomes" id="UP001162741"/>
    </source>
</evidence>
<keyword evidence="1" id="KW-0472">Membrane</keyword>
<reference evidence="2" key="1">
    <citation type="submission" date="2022-10" db="EMBL/GenBank/DDBJ databases">
        <title>Chitinophaga sp. nov., isolated from soil.</title>
        <authorList>
            <person name="Jeon C.O."/>
        </authorList>
    </citation>
    <scope>NUCLEOTIDE SEQUENCE</scope>
    <source>
        <strain evidence="2">R8</strain>
    </source>
</reference>
<evidence type="ECO:0000256" key="1">
    <source>
        <dbReference type="SAM" id="Phobius"/>
    </source>
</evidence>
<keyword evidence="3" id="KW-1185">Reference proteome</keyword>
<feature type="transmembrane region" description="Helical" evidence="1">
    <location>
        <begin position="29"/>
        <end position="48"/>
    </location>
</feature>
<dbReference type="EMBL" id="CP107006">
    <property type="protein sequence ID" value="UYQ92181.1"/>
    <property type="molecule type" value="Genomic_DNA"/>
</dbReference>
<protein>
    <submittedName>
        <fullName evidence="2">Uncharacterized protein</fullName>
    </submittedName>
</protein>
<accession>A0ABY6IXR4</accession>
<feature type="transmembrane region" description="Helical" evidence="1">
    <location>
        <begin position="69"/>
        <end position="94"/>
    </location>
</feature>